<sequence>MSKKKSEYIDELKKLECDNMNFSDILDIDIPQKIKTGDFICPTGFEDNYKEIFTHYDEDFNEANITNDDTTYPTGPSYEDKEKGLQLSIGCTGFFSYQKDFDEQKYYNESEYIKTFSYSEAMESLEKYKLAGGNEEMSPADAVKLAKDFSDDFTNFCNYPNDLSVSRISLYECSDGYFYMANYTQSVSDVNILEYAGYDSIDENMIVSCAFAYICGNEVNNFVTNSYFEEYKIDGELTSTSDPVSAAKCLSDTLATNMKLNVKRVAIEYCMIKKGNIEKSTGDEETDREKAPWATYCSYDIYEAVPCWVFYFDETPNKEIYATINCNDMNVSFVNNQKGNV</sequence>
<dbReference type="Proteomes" id="UP001206236">
    <property type="component" value="Unassembled WGS sequence"/>
</dbReference>
<dbReference type="AlphaFoldDB" id="A0AAW5KJV3"/>
<dbReference type="EMBL" id="JANGCN010000028">
    <property type="protein sequence ID" value="MCQ5153844.1"/>
    <property type="molecule type" value="Genomic_DNA"/>
</dbReference>
<accession>A0AAW5KJV3</accession>
<protein>
    <submittedName>
        <fullName evidence="1">Uncharacterized protein</fullName>
    </submittedName>
</protein>
<comment type="caution">
    <text evidence="1">The sequence shown here is derived from an EMBL/GenBank/DDBJ whole genome shotgun (WGS) entry which is preliminary data.</text>
</comment>
<dbReference type="RefSeq" id="WP_147337871.1">
    <property type="nucleotide sequence ID" value="NZ_DAWBEB010000019.1"/>
</dbReference>
<evidence type="ECO:0000313" key="1">
    <source>
        <dbReference type="EMBL" id="MCQ5153844.1"/>
    </source>
</evidence>
<reference evidence="1" key="1">
    <citation type="submission" date="2022-06" db="EMBL/GenBank/DDBJ databases">
        <title>Isolation of gut microbiota from human fecal samples.</title>
        <authorList>
            <person name="Pamer E.G."/>
            <person name="Barat B."/>
            <person name="Waligurski E."/>
            <person name="Medina S."/>
            <person name="Paddock L."/>
            <person name="Mostad J."/>
        </authorList>
    </citation>
    <scope>NUCLEOTIDE SEQUENCE</scope>
    <source>
        <strain evidence="1">DFI.5.57</strain>
    </source>
</reference>
<proteinExistence type="predicted"/>
<gene>
    <name evidence="1" type="ORF">NE632_11080</name>
</gene>
<organism evidence="1 2">
    <name type="scientific">Ruminococcus bicirculans</name>
    <name type="common">ex Wegman et al. 2014</name>
    <dbReference type="NCBI Taxonomy" id="1160721"/>
    <lineage>
        <taxon>Bacteria</taxon>
        <taxon>Bacillati</taxon>
        <taxon>Bacillota</taxon>
        <taxon>Clostridia</taxon>
        <taxon>Eubacteriales</taxon>
        <taxon>Oscillospiraceae</taxon>
        <taxon>Ruminococcus</taxon>
    </lineage>
</organism>
<name>A0AAW5KJV3_9FIRM</name>
<evidence type="ECO:0000313" key="2">
    <source>
        <dbReference type="Proteomes" id="UP001206236"/>
    </source>
</evidence>